<feature type="region of interest" description="Disordered" evidence="1">
    <location>
        <begin position="66"/>
        <end position="98"/>
    </location>
</feature>
<accession>A0A2J6TUL7</accession>
<gene>
    <name evidence="2" type="ORF">K444DRAFT_124337</name>
</gene>
<sequence>MTLNDITAFYGYKRQNLSHKQTESHNPDAACAIKNCFLAYGWSFPELLRSKTKVMAILTPRLRSKRLHADDGPRDSEPGNKRRRVDRPGAFTSCPDNDFQASSLDQFLSGSIDRATSSGSDNTVESMNISNSSHLISFDARNGTRNLTDPAMMDILNFAFNNLDELTDPATMDDLSAAFNSSHELTKPAAMGSLDYTFDNSDGLGTINGLAADELSYAADLLHSWPNPGHETDASVDEVLCRTFTGSDPSRHMFLQGAISVAQLPDDFTYQSMPHISSPTKASTPGSLDPRT</sequence>
<proteinExistence type="predicted"/>
<evidence type="ECO:0000313" key="3">
    <source>
        <dbReference type="Proteomes" id="UP000235371"/>
    </source>
</evidence>
<feature type="compositionally biased region" description="Basic and acidic residues" evidence="1">
    <location>
        <begin position="67"/>
        <end position="80"/>
    </location>
</feature>
<dbReference type="GeneID" id="36578489"/>
<dbReference type="AlphaFoldDB" id="A0A2J6TUL7"/>
<dbReference type="RefSeq" id="XP_024743601.1">
    <property type="nucleotide sequence ID" value="XM_024870407.1"/>
</dbReference>
<reference evidence="2 3" key="1">
    <citation type="submission" date="2016-04" db="EMBL/GenBank/DDBJ databases">
        <title>A degradative enzymes factory behind the ericoid mycorrhizal symbiosis.</title>
        <authorList>
            <consortium name="DOE Joint Genome Institute"/>
            <person name="Martino E."/>
            <person name="Morin E."/>
            <person name="Grelet G."/>
            <person name="Kuo A."/>
            <person name="Kohler A."/>
            <person name="Daghino S."/>
            <person name="Barry K."/>
            <person name="Choi C."/>
            <person name="Cichocki N."/>
            <person name="Clum A."/>
            <person name="Copeland A."/>
            <person name="Hainaut M."/>
            <person name="Haridas S."/>
            <person name="Labutti K."/>
            <person name="Lindquist E."/>
            <person name="Lipzen A."/>
            <person name="Khouja H.-R."/>
            <person name="Murat C."/>
            <person name="Ohm R."/>
            <person name="Olson A."/>
            <person name="Spatafora J."/>
            <person name="Veneault-Fourrey C."/>
            <person name="Henrissat B."/>
            <person name="Grigoriev I."/>
            <person name="Martin F."/>
            <person name="Perotto S."/>
        </authorList>
    </citation>
    <scope>NUCLEOTIDE SEQUENCE [LARGE SCALE GENOMIC DNA]</scope>
    <source>
        <strain evidence="2 3">E</strain>
    </source>
</reference>
<dbReference type="InParanoid" id="A0A2J6TUL7"/>
<name>A0A2J6TUL7_9HELO</name>
<dbReference type="EMBL" id="KZ613743">
    <property type="protein sequence ID" value="PMD66697.1"/>
    <property type="molecule type" value="Genomic_DNA"/>
</dbReference>
<organism evidence="2 3">
    <name type="scientific">Hyaloscypha bicolor E</name>
    <dbReference type="NCBI Taxonomy" id="1095630"/>
    <lineage>
        <taxon>Eukaryota</taxon>
        <taxon>Fungi</taxon>
        <taxon>Dikarya</taxon>
        <taxon>Ascomycota</taxon>
        <taxon>Pezizomycotina</taxon>
        <taxon>Leotiomycetes</taxon>
        <taxon>Helotiales</taxon>
        <taxon>Hyaloscyphaceae</taxon>
        <taxon>Hyaloscypha</taxon>
        <taxon>Hyaloscypha bicolor</taxon>
    </lineage>
</organism>
<feature type="compositionally biased region" description="Polar residues" evidence="1">
    <location>
        <begin position="271"/>
        <end position="286"/>
    </location>
</feature>
<evidence type="ECO:0000256" key="1">
    <source>
        <dbReference type="SAM" id="MobiDB-lite"/>
    </source>
</evidence>
<evidence type="ECO:0000313" key="2">
    <source>
        <dbReference type="EMBL" id="PMD66697.1"/>
    </source>
</evidence>
<feature type="region of interest" description="Disordered" evidence="1">
    <location>
        <begin position="271"/>
        <end position="292"/>
    </location>
</feature>
<protein>
    <submittedName>
        <fullName evidence="2">Uncharacterized protein</fullName>
    </submittedName>
</protein>
<dbReference type="OrthoDB" id="3559496at2759"/>
<keyword evidence="3" id="KW-1185">Reference proteome</keyword>
<dbReference type="Proteomes" id="UP000235371">
    <property type="component" value="Unassembled WGS sequence"/>
</dbReference>